<dbReference type="GO" id="GO:0003866">
    <property type="term" value="F:3-phosphoshikimate 1-carboxyvinyltransferase activity"/>
    <property type="evidence" value="ECO:0007669"/>
    <property type="project" value="UniProtKB-EC"/>
</dbReference>
<feature type="active site" description="Proton acceptor" evidence="7">
    <location>
        <position position="323"/>
    </location>
</feature>
<keyword evidence="5 7" id="KW-0057">Aromatic amino acid biosynthesis</keyword>
<comment type="subunit">
    <text evidence="7">Monomer.</text>
</comment>
<dbReference type="CDD" id="cd01556">
    <property type="entry name" value="EPSP_synthase"/>
    <property type="match status" value="1"/>
</dbReference>
<proteinExistence type="inferred from homology"/>
<comment type="catalytic activity">
    <reaction evidence="6">
        <text>3-phosphoshikimate + phosphoenolpyruvate = 5-O-(1-carboxyvinyl)-3-phosphoshikimate + phosphate</text>
        <dbReference type="Rhea" id="RHEA:21256"/>
        <dbReference type="ChEBI" id="CHEBI:43474"/>
        <dbReference type="ChEBI" id="CHEBI:57701"/>
        <dbReference type="ChEBI" id="CHEBI:58702"/>
        <dbReference type="ChEBI" id="CHEBI:145989"/>
        <dbReference type="EC" id="2.5.1.19"/>
    </reaction>
    <physiologicalReaction direction="left-to-right" evidence="6">
        <dbReference type="Rhea" id="RHEA:21257"/>
    </physiologicalReaction>
</comment>
<dbReference type="Proteomes" id="UP000604730">
    <property type="component" value="Unassembled WGS sequence"/>
</dbReference>
<comment type="similarity">
    <text evidence="2 7">Belongs to the EPSP synthase family.</text>
</comment>
<feature type="binding site" evidence="7">
    <location>
        <position position="28"/>
    </location>
    <ligand>
        <name>3-phosphoshikimate</name>
        <dbReference type="ChEBI" id="CHEBI:145989"/>
    </ligand>
</feature>
<dbReference type="PANTHER" id="PTHR21090">
    <property type="entry name" value="AROM/DEHYDROQUINATE SYNTHASE"/>
    <property type="match status" value="1"/>
</dbReference>
<keyword evidence="4 7" id="KW-0808">Transferase</keyword>
<feature type="binding site" evidence="7">
    <location>
        <position position="202"/>
    </location>
    <ligand>
        <name>3-phosphoshikimate</name>
        <dbReference type="ChEBI" id="CHEBI:145989"/>
    </ligand>
</feature>
<feature type="binding site" evidence="7">
    <location>
        <position position="27"/>
    </location>
    <ligand>
        <name>phosphoenolpyruvate</name>
        <dbReference type="ChEBI" id="CHEBI:58702"/>
    </ligand>
</feature>
<evidence type="ECO:0000256" key="6">
    <source>
        <dbReference type="ARBA" id="ARBA00044633"/>
    </source>
</evidence>
<feature type="binding site" evidence="7">
    <location>
        <position position="27"/>
    </location>
    <ligand>
        <name>3-phosphoshikimate</name>
        <dbReference type="ChEBI" id="CHEBI:145989"/>
    </ligand>
</feature>
<feature type="binding site" evidence="7">
    <location>
        <position position="354"/>
    </location>
    <ligand>
        <name>phosphoenolpyruvate</name>
        <dbReference type="ChEBI" id="CHEBI:58702"/>
    </ligand>
</feature>
<protein>
    <recommendedName>
        <fullName evidence="7">3-phosphoshikimate 1-carboxyvinyltransferase</fullName>
        <ecNumber evidence="7">2.5.1.19</ecNumber>
    </recommendedName>
    <alternativeName>
        <fullName evidence="7">5-enolpyruvylshikimate-3-phosphate synthase</fullName>
        <shortName evidence="7">EPSP synthase</shortName>
        <shortName evidence="7">EPSPS</shortName>
    </alternativeName>
</protein>
<dbReference type="HAMAP" id="MF_00210">
    <property type="entry name" value="EPSP_synth"/>
    <property type="match status" value="1"/>
</dbReference>
<dbReference type="SUPFAM" id="SSF55205">
    <property type="entry name" value="EPT/RTPC-like"/>
    <property type="match status" value="1"/>
</dbReference>
<feature type="binding site" evidence="7">
    <location>
        <position position="128"/>
    </location>
    <ligand>
        <name>phosphoenolpyruvate</name>
        <dbReference type="ChEBI" id="CHEBI:58702"/>
    </ligand>
</feature>
<dbReference type="RefSeq" id="WP_208429926.1">
    <property type="nucleotide sequence ID" value="NZ_JAEPRJ010000001.1"/>
</dbReference>
<feature type="binding site" evidence="7">
    <location>
        <position position="174"/>
    </location>
    <ligand>
        <name>3-phosphoshikimate</name>
        <dbReference type="ChEBI" id="CHEBI:145989"/>
    </ligand>
</feature>
<evidence type="ECO:0000313" key="10">
    <source>
        <dbReference type="Proteomes" id="UP000604730"/>
    </source>
</evidence>
<evidence type="ECO:0000256" key="1">
    <source>
        <dbReference type="ARBA" id="ARBA00004811"/>
    </source>
</evidence>
<evidence type="ECO:0000256" key="2">
    <source>
        <dbReference type="ARBA" id="ARBA00009948"/>
    </source>
</evidence>
<comment type="caution">
    <text evidence="7">Lacks conserved residue(s) required for the propagation of feature annotation.</text>
</comment>
<accession>A0ABS1J2Y0</accession>
<reference evidence="9 10" key="1">
    <citation type="submission" date="2021-01" db="EMBL/GenBank/DDBJ databases">
        <title>Isolation and description of Catonella massiliensis sp. nov., a novel Catonella species, isolated from a stable periodontitis subject.</title>
        <authorList>
            <person name="Antezack A."/>
            <person name="Boxberger M."/>
            <person name="La Scola B."/>
            <person name="Monnet-Corti V."/>
        </authorList>
    </citation>
    <scope>NUCLEOTIDE SEQUENCE [LARGE SCALE GENOMIC DNA]</scope>
    <source>
        <strain evidence="9 10">Marseille-Q4567</strain>
    </source>
</reference>
<evidence type="ECO:0000256" key="3">
    <source>
        <dbReference type="ARBA" id="ARBA00022605"/>
    </source>
</evidence>
<dbReference type="EMBL" id="JAEPRJ010000001">
    <property type="protein sequence ID" value="MBK5898512.1"/>
    <property type="molecule type" value="Genomic_DNA"/>
</dbReference>
<feature type="binding site" evidence="7">
    <location>
        <position position="422"/>
    </location>
    <ligand>
        <name>phosphoenolpyruvate</name>
        <dbReference type="ChEBI" id="CHEBI:58702"/>
    </ligand>
</feature>
<dbReference type="Gene3D" id="3.65.10.10">
    <property type="entry name" value="Enolpyruvate transferase domain"/>
    <property type="match status" value="2"/>
</dbReference>
<dbReference type="PIRSF" id="PIRSF000505">
    <property type="entry name" value="EPSPS"/>
    <property type="match status" value="1"/>
</dbReference>
<organism evidence="9 10">
    <name type="scientific">Catonella massiliensis</name>
    <dbReference type="NCBI Taxonomy" id="2799636"/>
    <lineage>
        <taxon>Bacteria</taxon>
        <taxon>Bacillati</taxon>
        <taxon>Bacillota</taxon>
        <taxon>Clostridia</taxon>
        <taxon>Lachnospirales</taxon>
        <taxon>Lachnospiraceae</taxon>
        <taxon>Catonella</taxon>
    </lineage>
</organism>
<feature type="binding site" evidence="7">
    <location>
        <position position="350"/>
    </location>
    <ligand>
        <name>3-phosphoshikimate</name>
        <dbReference type="ChEBI" id="CHEBI:145989"/>
    </ligand>
</feature>
<gene>
    <name evidence="7 9" type="primary">aroA</name>
    <name evidence="9" type="ORF">JJN12_12075</name>
</gene>
<dbReference type="InterPro" id="IPR036968">
    <property type="entry name" value="Enolpyruvate_Tfrase_sf"/>
</dbReference>
<evidence type="ECO:0000313" key="9">
    <source>
        <dbReference type="EMBL" id="MBK5898512.1"/>
    </source>
</evidence>
<evidence type="ECO:0000259" key="8">
    <source>
        <dbReference type="Pfam" id="PF00275"/>
    </source>
</evidence>
<dbReference type="InterPro" id="IPR001986">
    <property type="entry name" value="Enolpyruvate_Tfrase_dom"/>
</dbReference>
<comment type="function">
    <text evidence="7">Catalyzes the transfer of the enolpyruvyl moiety of phosphoenolpyruvate (PEP) to the 5-hydroxyl of shikimate-3-phosphate (S3P) to produce enolpyruvyl shikimate-3-phosphate and inorganic phosphate.</text>
</comment>
<dbReference type="InterPro" id="IPR013792">
    <property type="entry name" value="RNA3'P_cycl/enolpyr_Trfase_a/b"/>
</dbReference>
<keyword evidence="10" id="KW-1185">Reference proteome</keyword>
<dbReference type="EC" id="2.5.1.19" evidence="7"/>
<feature type="domain" description="Enolpyruvate transferase" evidence="8">
    <location>
        <begin position="20"/>
        <end position="431"/>
    </location>
</feature>
<evidence type="ECO:0000256" key="7">
    <source>
        <dbReference type="HAMAP-Rule" id="MF_00210"/>
    </source>
</evidence>
<dbReference type="InterPro" id="IPR006264">
    <property type="entry name" value="EPSP_synthase"/>
</dbReference>
<feature type="binding site" evidence="7">
    <location>
        <position position="176"/>
    </location>
    <ligand>
        <name>phosphoenolpyruvate</name>
        <dbReference type="ChEBI" id="CHEBI:58702"/>
    </ligand>
</feature>
<sequence length="435" mass="47318">MDKYRVRCIFDKIDRNKTIRVKVPGSKSITNRALLIAALAEGETILKGALFSNDAKNMLACLSILGIKMEIDEENETITVQGCGGRLPVREASVNVGSAGTAARFLTALLAFSAGVYHLDASEQMKKRPMKPLLDALIKLGALISYDEAEGHFPFTIDSRAVKGGEISLDTGISSQFLSAVVMTGFLLPDGLKVNIAGGRESLPYVDMTAKVMESFSMKPQVVCENGAVSYILKDGDTYKGREYEIEPDVSAACYFYAMAEILGCRAQVKNVHLDSIQGDIEFVKLLTKMGAKLQDEEDGIIITGAKSGSYAGIEANLNSFSDQSLTLAAVSAFAKSPTKITGIAHIRMQESDRLLAIKNELEKLGIRAVMGDGEISIFPEEMNENEVYIETYDDHRVAMAFALVGLRRAGVIIKNPDCSAKTFKDYFKVLDEIG</sequence>
<evidence type="ECO:0000256" key="5">
    <source>
        <dbReference type="ARBA" id="ARBA00023141"/>
    </source>
</evidence>
<feature type="binding site" evidence="7">
    <location>
        <position position="175"/>
    </location>
    <ligand>
        <name>3-phosphoshikimate</name>
        <dbReference type="ChEBI" id="CHEBI:145989"/>
    </ligand>
</feature>
<feature type="binding site" evidence="7">
    <location>
        <position position="397"/>
    </location>
    <ligand>
        <name>phosphoenolpyruvate</name>
        <dbReference type="ChEBI" id="CHEBI:58702"/>
    </ligand>
</feature>
<feature type="binding site" evidence="7">
    <location>
        <position position="323"/>
    </location>
    <ligand>
        <name>3-phosphoshikimate</name>
        <dbReference type="ChEBI" id="CHEBI:145989"/>
    </ligand>
</feature>
<keyword evidence="3 7" id="KW-0028">Amino-acid biosynthesis</keyword>
<feature type="binding site" evidence="7">
    <location>
        <position position="32"/>
    </location>
    <ligand>
        <name>3-phosphoshikimate</name>
        <dbReference type="ChEBI" id="CHEBI:145989"/>
    </ligand>
</feature>
<comment type="caution">
    <text evidence="9">The sequence shown here is derived from an EMBL/GenBank/DDBJ whole genome shotgun (WGS) entry which is preliminary data.</text>
</comment>
<dbReference type="Pfam" id="PF00275">
    <property type="entry name" value="EPSP_synthase"/>
    <property type="match status" value="1"/>
</dbReference>
<feature type="binding site" evidence="7">
    <location>
        <position position="176"/>
    </location>
    <ligand>
        <name>3-phosphoshikimate</name>
        <dbReference type="ChEBI" id="CHEBI:145989"/>
    </ligand>
</feature>
<feature type="binding site" evidence="7">
    <location>
        <position position="100"/>
    </location>
    <ligand>
        <name>phosphoenolpyruvate</name>
        <dbReference type="ChEBI" id="CHEBI:58702"/>
    </ligand>
</feature>
<name>A0ABS1J2Y0_9FIRM</name>
<comment type="subcellular location">
    <subcellularLocation>
        <location evidence="7">Cytoplasm</location>
    </subcellularLocation>
</comment>
<keyword evidence="7" id="KW-0963">Cytoplasm</keyword>
<comment type="pathway">
    <text evidence="1 7">Metabolic intermediate biosynthesis; chorismate biosynthesis; chorismate from D-erythrose 4-phosphate and phosphoenolpyruvate: step 6/7.</text>
</comment>
<dbReference type="NCBIfam" id="TIGR01356">
    <property type="entry name" value="aroA"/>
    <property type="match status" value="1"/>
</dbReference>
<dbReference type="PANTHER" id="PTHR21090:SF5">
    <property type="entry name" value="PENTAFUNCTIONAL AROM POLYPEPTIDE"/>
    <property type="match status" value="1"/>
</dbReference>
<evidence type="ECO:0000256" key="4">
    <source>
        <dbReference type="ARBA" id="ARBA00022679"/>
    </source>
</evidence>